<evidence type="ECO:0000313" key="3">
    <source>
        <dbReference type="Proteomes" id="UP000215214"/>
    </source>
</evidence>
<feature type="transmembrane region" description="Helical" evidence="1">
    <location>
        <begin position="158"/>
        <end position="183"/>
    </location>
</feature>
<feature type="transmembrane region" description="Helical" evidence="1">
    <location>
        <begin position="71"/>
        <end position="93"/>
    </location>
</feature>
<dbReference type="KEGG" id="tje:TJEJU_3265"/>
<feature type="transmembrane region" description="Helical" evidence="1">
    <location>
        <begin position="12"/>
        <end position="32"/>
    </location>
</feature>
<keyword evidence="1" id="KW-0812">Transmembrane</keyword>
<sequence length="192" mass="22482">MQVTKLKDIWKEIVLLSTWIVTVTSAFIIPLPSWNATDENTGSFVKFGVFIATILAGFMILFSLRNKIIKIWMRLSVLFLILFMGSYISYHYLRGSNTLPYLEKDIVVGNELVKNNPFKIFEDTHGFLPDRKERMLILLGDPEKAWTKKSIRWNRIELMISLFLCYLFSAVFMISFSNLILLYKEKYKQSDN</sequence>
<proteinExistence type="predicted"/>
<keyword evidence="1" id="KW-1133">Transmembrane helix</keyword>
<organism evidence="2 3">
    <name type="scientific">Tenacibaculum jejuense</name>
    <dbReference type="NCBI Taxonomy" id="584609"/>
    <lineage>
        <taxon>Bacteria</taxon>
        <taxon>Pseudomonadati</taxon>
        <taxon>Bacteroidota</taxon>
        <taxon>Flavobacteriia</taxon>
        <taxon>Flavobacteriales</taxon>
        <taxon>Flavobacteriaceae</taxon>
        <taxon>Tenacibaculum</taxon>
    </lineage>
</organism>
<protein>
    <submittedName>
        <fullName evidence="2">Uncharacterized protein</fullName>
    </submittedName>
</protein>
<keyword evidence="3" id="KW-1185">Reference proteome</keyword>
<gene>
    <name evidence="2" type="ORF">TJEJU_3265</name>
</gene>
<feature type="transmembrane region" description="Helical" evidence="1">
    <location>
        <begin position="44"/>
        <end position="64"/>
    </location>
</feature>
<accession>A0A238UD21</accession>
<dbReference type="Proteomes" id="UP000215214">
    <property type="component" value="Chromosome TJEJU"/>
</dbReference>
<keyword evidence="1" id="KW-0472">Membrane</keyword>
<dbReference type="OrthoDB" id="1161254at2"/>
<evidence type="ECO:0000256" key="1">
    <source>
        <dbReference type="SAM" id="Phobius"/>
    </source>
</evidence>
<evidence type="ECO:0000313" key="2">
    <source>
        <dbReference type="EMBL" id="SNR16916.1"/>
    </source>
</evidence>
<dbReference type="AlphaFoldDB" id="A0A238UD21"/>
<dbReference type="RefSeq" id="WP_095073798.1">
    <property type="nucleotide sequence ID" value="NZ_LT899436.1"/>
</dbReference>
<name>A0A238UD21_9FLAO</name>
<reference evidence="2 3" key="1">
    <citation type="submission" date="2017-07" db="EMBL/GenBank/DDBJ databases">
        <authorList>
            <person name="Sun Z.S."/>
            <person name="Albrecht U."/>
            <person name="Echele G."/>
            <person name="Lee C.C."/>
        </authorList>
    </citation>
    <scope>NUCLEOTIDE SEQUENCE [LARGE SCALE GENOMIC DNA]</scope>
    <source>
        <strain evidence="3">type strain: KCTC 22618</strain>
    </source>
</reference>
<dbReference type="EMBL" id="LT899436">
    <property type="protein sequence ID" value="SNR16916.1"/>
    <property type="molecule type" value="Genomic_DNA"/>
</dbReference>